<organism evidence="2 3">
    <name type="scientific">Bipolaris victoriae (strain FI3)</name>
    <name type="common">Victoria blight of oats agent</name>
    <name type="synonym">Cochliobolus victoriae</name>
    <dbReference type="NCBI Taxonomy" id="930091"/>
    <lineage>
        <taxon>Eukaryota</taxon>
        <taxon>Fungi</taxon>
        <taxon>Dikarya</taxon>
        <taxon>Ascomycota</taxon>
        <taxon>Pezizomycotina</taxon>
        <taxon>Dothideomycetes</taxon>
        <taxon>Pleosporomycetidae</taxon>
        <taxon>Pleosporales</taxon>
        <taxon>Pleosporineae</taxon>
        <taxon>Pleosporaceae</taxon>
        <taxon>Bipolaris</taxon>
    </lineage>
</organism>
<dbReference type="Proteomes" id="UP000054337">
    <property type="component" value="Unassembled WGS sequence"/>
</dbReference>
<dbReference type="AlphaFoldDB" id="W7DWR0"/>
<keyword evidence="1" id="KW-0472">Membrane</keyword>
<evidence type="ECO:0000313" key="3">
    <source>
        <dbReference type="Proteomes" id="UP000054337"/>
    </source>
</evidence>
<gene>
    <name evidence="2" type="ORF">COCVIDRAFT_116863</name>
</gene>
<protein>
    <submittedName>
        <fullName evidence="2">Uncharacterized protein</fullName>
    </submittedName>
</protein>
<keyword evidence="1" id="KW-1133">Transmembrane helix</keyword>
<dbReference type="EMBL" id="KI969053">
    <property type="protein sequence ID" value="EUN20436.1"/>
    <property type="molecule type" value="Genomic_DNA"/>
</dbReference>
<feature type="transmembrane region" description="Helical" evidence="1">
    <location>
        <begin position="89"/>
        <end position="107"/>
    </location>
</feature>
<dbReference type="GeneID" id="26250973"/>
<proteinExistence type="predicted"/>
<reference evidence="2 3" key="1">
    <citation type="journal article" date="2013" name="PLoS Genet.">
        <title>Comparative genome structure, secondary metabolite, and effector coding capacity across Cochliobolus pathogens.</title>
        <authorList>
            <person name="Condon B.J."/>
            <person name="Leng Y."/>
            <person name="Wu D."/>
            <person name="Bushley K.E."/>
            <person name="Ohm R.A."/>
            <person name="Otillar R."/>
            <person name="Martin J."/>
            <person name="Schackwitz W."/>
            <person name="Grimwood J."/>
            <person name="MohdZainudin N."/>
            <person name="Xue C."/>
            <person name="Wang R."/>
            <person name="Manning V.A."/>
            <person name="Dhillon B."/>
            <person name="Tu Z.J."/>
            <person name="Steffenson B.J."/>
            <person name="Salamov A."/>
            <person name="Sun H."/>
            <person name="Lowry S."/>
            <person name="LaButti K."/>
            <person name="Han J."/>
            <person name="Copeland A."/>
            <person name="Lindquist E."/>
            <person name="Barry K."/>
            <person name="Schmutz J."/>
            <person name="Baker S.E."/>
            <person name="Ciuffetti L.M."/>
            <person name="Grigoriev I.V."/>
            <person name="Zhong S."/>
            <person name="Turgeon B.G."/>
        </authorList>
    </citation>
    <scope>NUCLEOTIDE SEQUENCE [LARGE SCALE GENOMIC DNA]</scope>
    <source>
        <strain evidence="2 3">FI3</strain>
    </source>
</reference>
<feature type="non-terminal residue" evidence="2">
    <location>
        <position position="1"/>
    </location>
</feature>
<evidence type="ECO:0000313" key="2">
    <source>
        <dbReference type="EMBL" id="EUN20436.1"/>
    </source>
</evidence>
<dbReference type="HOGENOM" id="CLU_2151655_0_0_1"/>
<evidence type="ECO:0000256" key="1">
    <source>
        <dbReference type="SAM" id="Phobius"/>
    </source>
</evidence>
<feature type="transmembrane region" description="Helical" evidence="1">
    <location>
        <begin position="50"/>
        <end position="68"/>
    </location>
</feature>
<sequence>ISLSIAFRIRWRRALTSLTTLALASLHNHPFCLCSKLLSLLYLEHSTRSNILTWLTLLLSLILNFYTVSQRSLGSLASSAVALRDSVPAAKALLLYVASLFIILPTLRRYYL</sequence>
<dbReference type="RefSeq" id="XP_014550010.1">
    <property type="nucleotide sequence ID" value="XM_014694524.1"/>
</dbReference>
<accession>W7DWR0</accession>
<keyword evidence="1" id="KW-0812">Transmembrane</keyword>
<name>W7DWR0_BIPV3</name>
<keyword evidence="3" id="KW-1185">Reference proteome</keyword>